<evidence type="ECO:0000256" key="1">
    <source>
        <dbReference type="SAM" id="Phobius"/>
    </source>
</evidence>
<dbReference type="AlphaFoldDB" id="A0A5C4U7N5"/>
<dbReference type="EMBL" id="VDHJ01000002">
    <property type="protein sequence ID" value="TNL99711.1"/>
    <property type="molecule type" value="Genomic_DNA"/>
</dbReference>
<dbReference type="NCBIfam" id="NF047864">
    <property type="entry name" value="CBU_0592_membra"/>
    <property type="match status" value="1"/>
</dbReference>
<reference evidence="3 4" key="1">
    <citation type="submission" date="2019-06" db="EMBL/GenBank/DDBJ databases">
        <authorList>
            <person name="Li J."/>
        </authorList>
    </citation>
    <scope>NUCLEOTIDE SEQUENCE [LARGE SCALE GENOMIC DNA]</scope>
    <source>
        <strain evidence="3 4">LMG 28165</strain>
    </source>
</reference>
<dbReference type="Pfam" id="PF26604">
    <property type="entry name" value="CBU_0592"/>
    <property type="match status" value="1"/>
</dbReference>
<keyword evidence="4" id="KW-1185">Reference proteome</keyword>
<evidence type="ECO:0000259" key="2">
    <source>
        <dbReference type="Pfam" id="PF26604"/>
    </source>
</evidence>
<dbReference type="InterPro" id="IPR058058">
    <property type="entry name" value="CBU_0592-like"/>
</dbReference>
<accession>A0A5C4U7N5</accession>
<evidence type="ECO:0000313" key="3">
    <source>
        <dbReference type="EMBL" id="TNL99711.1"/>
    </source>
</evidence>
<keyword evidence="1" id="KW-1133">Transmembrane helix</keyword>
<feature type="transmembrane region" description="Helical" evidence="1">
    <location>
        <begin position="32"/>
        <end position="50"/>
    </location>
</feature>
<feature type="transmembrane region" description="Helical" evidence="1">
    <location>
        <begin position="56"/>
        <end position="76"/>
    </location>
</feature>
<organism evidence="3 4">
    <name type="scientific">Corynebacterium tapiri</name>
    <dbReference type="NCBI Taxonomy" id="1448266"/>
    <lineage>
        <taxon>Bacteria</taxon>
        <taxon>Bacillati</taxon>
        <taxon>Actinomycetota</taxon>
        <taxon>Actinomycetes</taxon>
        <taxon>Mycobacteriales</taxon>
        <taxon>Corynebacteriaceae</taxon>
        <taxon>Corynebacterium</taxon>
    </lineage>
</organism>
<protein>
    <submittedName>
        <fullName evidence="3">Transporter</fullName>
    </submittedName>
</protein>
<dbReference type="OrthoDB" id="4415810at2"/>
<evidence type="ECO:0000313" key="4">
    <source>
        <dbReference type="Proteomes" id="UP000312032"/>
    </source>
</evidence>
<comment type="caution">
    <text evidence="3">The sequence shown here is derived from an EMBL/GenBank/DDBJ whole genome shotgun (WGS) entry which is preliminary data.</text>
</comment>
<keyword evidence="1" id="KW-0812">Transmembrane</keyword>
<feature type="domain" description="CBU-0592-like" evidence="2">
    <location>
        <begin position="7"/>
        <end position="78"/>
    </location>
</feature>
<proteinExistence type="predicted"/>
<dbReference type="Proteomes" id="UP000312032">
    <property type="component" value="Unassembled WGS sequence"/>
</dbReference>
<dbReference type="RefSeq" id="WP_139464627.1">
    <property type="nucleotide sequence ID" value="NZ_VDHJ01000002.1"/>
</dbReference>
<gene>
    <name evidence="3" type="ORF">FHE74_01325</name>
</gene>
<keyword evidence="1" id="KW-0472">Membrane</keyword>
<feature type="transmembrane region" description="Helical" evidence="1">
    <location>
        <begin position="6"/>
        <end position="25"/>
    </location>
</feature>
<name>A0A5C4U7N5_9CORY</name>
<sequence length="87" mass="9509">MELAYEIGIVSGVLFVVAFGLMNFGVIKAESVLYQVLNLFGALGFTYTAIQPFNPGLFVTEAVWAIVAAFGLYKIFTRKNGPERNLA</sequence>